<evidence type="ECO:0000256" key="1">
    <source>
        <dbReference type="ARBA" id="ARBA00022908"/>
    </source>
</evidence>
<dbReference type="InterPro" id="IPR011010">
    <property type="entry name" value="DNA_brk_join_enz"/>
</dbReference>
<sequence length="486" mass="53792">MLPVDGRHRPVKIGVQVKVSLSTRDLREAKERFREVDAIVQTYWDGLRKGPQPLTMKQVYALAGEMRAVFIEAFDDEPGTPETWLQVMKANAEAGAGTSSLAIPTPAVKLAAMEKRFGGLVSAYLAGKGLHVDEKSRKALVGVVAEPLSDAARINMAKASGDYSDTGETQRYPKFVPTEVPQTATGKTAFKSIIDEEVRRRSLGTEGRTVNSKSISKFRRHTDAFEAHRDNKDAATITPQEVRVWVEALQTGGKLKNKTVGDYLSSVQTVLEWGREHDSAFHPSVNPASRVRGPTVRAATSGERAYTLEEAKRVLLSAREARSDSLRWLPWLCAYSGARIEEVAGLRKEDFFETGGRWFFHIRPYEGRDLKNLSSERRVPVHPALVEEGLLAFVEAKKKGGRLFTSSPSQAISRWLILTVKITRGVPPSHGWRHLFEDLCTAAGMSDTARSYITGRASGTSRDRYGRSDAMLPGLAAEMDKVQRLL</sequence>
<dbReference type="GO" id="GO:0003677">
    <property type="term" value="F:DNA binding"/>
    <property type="evidence" value="ECO:0007669"/>
    <property type="project" value="InterPro"/>
</dbReference>
<gene>
    <name evidence="4" type="ORF">G6N74_04240</name>
</gene>
<dbReference type="PANTHER" id="PTHR30349">
    <property type="entry name" value="PHAGE INTEGRASE-RELATED"/>
    <property type="match status" value="1"/>
</dbReference>
<evidence type="ECO:0000313" key="5">
    <source>
        <dbReference type="Proteomes" id="UP000481252"/>
    </source>
</evidence>
<dbReference type="PROSITE" id="PS51898">
    <property type="entry name" value="TYR_RECOMBINASE"/>
    <property type="match status" value="1"/>
</dbReference>
<dbReference type="PANTHER" id="PTHR30349:SF64">
    <property type="entry name" value="PROPHAGE INTEGRASE INTD-RELATED"/>
    <property type="match status" value="1"/>
</dbReference>
<evidence type="ECO:0000256" key="2">
    <source>
        <dbReference type="ARBA" id="ARBA00023172"/>
    </source>
</evidence>
<dbReference type="Proteomes" id="UP000481252">
    <property type="component" value="Unassembled WGS sequence"/>
</dbReference>
<dbReference type="SUPFAM" id="SSF56349">
    <property type="entry name" value="DNA breaking-rejoining enzymes"/>
    <property type="match status" value="1"/>
</dbReference>
<dbReference type="Gene3D" id="1.10.443.10">
    <property type="entry name" value="Intergrase catalytic core"/>
    <property type="match status" value="1"/>
</dbReference>
<keyword evidence="1" id="KW-0229">DNA integration</keyword>
<reference evidence="4 5" key="1">
    <citation type="submission" date="2020-02" db="EMBL/GenBank/DDBJ databases">
        <title>Genome sequence of the type strain CGMCC 1.15528 of Mesorhizobium zhangyense.</title>
        <authorList>
            <person name="Gao J."/>
            <person name="Sun J."/>
        </authorList>
    </citation>
    <scope>NUCLEOTIDE SEQUENCE [LARGE SCALE GENOMIC DNA]</scope>
    <source>
        <strain evidence="4 5">CGMCC 1.15528</strain>
    </source>
</reference>
<keyword evidence="5" id="KW-1185">Reference proteome</keyword>
<protein>
    <recommendedName>
        <fullName evidence="3">Tyr recombinase domain-containing protein</fullName>
    </recommendedName>
</protein>
<feature type="domain" description="Tyr recombinase" evidence="3">
    <location>
        <begin position="301"/>
        <end position="480"/>
    </location>
</feature>
<evidence type="ECO:0000259" key="3">
    <source>
        <dbReference type="PROSITE" id="PS51898"/>
    </source>
</evidence>
<evidence type="ECO:0000313" key="4">
    <source>
        <dbReference type="EMBL" id="NGN40263.1"/>
    </source>
</evidence>
<dbReference type="InterPro" id="IPR013762">
    <property type="entry name" value="Integrase-like_cat_sf"/>
</dbReference>
<keyword evidence="2" id="KW-0233">DNA recombination</keyword>
<dbReference type="GO" id="GO:0006310">
    <property type="term" value="P:DNA recombination"/>
    <property type="evidence" value="ECO:0007669"/>
    <property type="project" value="UniProtKB-KW"/>
</dbReference>
<accession>A0A7C9V5A3</accession>
<dbReference type="GO" id="GO:0015074">
    <property type="term" value="P:DNA integration"/>
    <property type="evidence" value="ECO:0007669"/>
    <property type="project" value="UniProtKB-KW"/>
</dbReference>
<name>A0A7C9V5A3_9HYPH</name>
<organism evidence="4 5">
    <name type="scientific">Mesorhizobium zhangyense</name>
    <dbReference type="NCBI Taxonomy" id="1776730"/>
    <lineage>
        <taxon>Bacteria</taxon>
        <taxon>Pseudomonadati</taxon>
        <taxon>Pseudomonadota</taxon>
        <taxon>Alphaproteobacteria</taxon>
        <taxon>Hyphomicrobiales</taxon>
        <taxon>Phyllobacteriaceae</taxon>
        <taxon>Mesorhizobium</taxon>
    </lineage>
</organism>
<dbReference type="InterPro" id="IPR050090">
    <property type="entry name" value="Tyrosine_recombinase_XerCD"/>
</dbReference>
<dbReference type="InterPro" id="IPR002104">
    <property type="entry name" value="Integrase_catalytic"/>
</dbReference>
<proteinExistence type="predicted"/>
<dbReference type="EMBL" id="JAAKZG010000002">
    <property type="protein sequence ID" value="NGN40263.1"/>
    <property type="molecule type" value="Genomic_DNA"/>
</dbReference>
<dbReference type="AlphaFoldDB" id="A0A7C9V5A3"/>
<comment type="caution">
    <text evidence="4">The sequence shown here is derived from an EMBL/GenBank/DDBJ whole genome shotgun (WGS) entry which is preliminary data.</text>
</comment>